<dbReference type="GO" id="GO:0002949">
    <property type="term" value="P:tRNA threonylcarbamoyladenosine modification"/>
    <property type="evidence" value="ECO:0007669"/>
    <property type="project" value="UniProtKB-UniRule"/>
</dbReference>
<feature type="domain" description="YrdC-like" evidence="10">
    <location>
        <begin position="4"/>
        <end position="183"/>
    </location>
</feature>
<evidence type="ECO:0000256" key="2">
    <source>
        <dbReference type="ARBA" id="ARBA00022490"/>
    </source>
</evidence>
<dbReference type="KEGG" id="tcd:AAIA72_11905"/>
<dbReference type="Pfam" id="PF01300">
    <property type="entry name" value="Sua5_yciO_yrdC"/>
    <property type="match status" value="1"/>
</dbReference>
<dbReference type="PANTHER" id="PTHR17490">
    <property type="entry name" value="SUA5"/>
    <property type="match status" value="1"/>
</dbReference>
<comment type="similarity">
    <text evidence="9">Belongs to the SUA5 family. TsaC subfamily.</text>
</comment>
<accession>A0AB39UUM9</accession>
<dbReference type="EMBL" id="CP154858">
    <property type="protein sequence ID" value="XDT71506.1"/>
    <property type="molecule type" value="Genomic_DNA"/>
</dbReference>
<evidence type="ECO:0000256" key="3">
    <source>
        <dbReference type="ARBA" id="ARBA00022679"/>
    </source>
</evidence>
<evidence type="ECO:0000259" key="10">
    <source>
        <dbReference type="PROSITE" id="PS51163"/>
    </source>
</evidence>
<keyword evidence="3 9" id="KW-0808">Transferase</keyword>
<proteinExistence type="inferred from homology"/>
<evidence type="ECO:0000256" key="6">
    <source>
        <dbReference type="ARBA" id="ARBA00022741"/>
    </source>
</evidence>
<dbReference type="Gene3D" id="3.90.870.10">
    <property type="entry name" value="DHBP synthase"/>
    <property type="match status" value="1"/>
</dbReference>
<dbReference type="EC" id="2.7.7.87" evidence="9"/>
<evidence type="ECO:0000313" key="11">
    <source>
        <dbReference type="EMBL" id="XDT71506.1"/>
    </source>
</evidence>
<protein>
    <recommendedName>
        <fullName evidence="9">Threonylcarbamoyl-AMP synthase</fullName>
        <shortName evidence="9">TC-AMP synthase</shortName>
        <ecNumber evidence="9">2.7.7.87</ecNumber>
    </recommendedName>
    <alternativeName>
        <fullName evidence="9">L-threonylcarbamoyladenylate synthase</fullName>
    </alternativeName>
    <alternativeName>
        <fullName evidence="9">t(6)A37 threonylcarbamoyladenosine biosynthesis protein TsaC</fullName>
    </alternativeName>
    <alternativeName>
        <fullName evidence="9">tRNA threonylcarbamoyladenosine biosynthesis protein TsaC</fullName>
    </alternativeName>
</protein>
<dbReference type="GO" id="GO:0000049">
    <property type="term" value="F:tRNA binding"/>
    <property type="evidence" value="ECO:0007669"/>
    <property type="project" value="TreeGrafter"/>
</dbReference>
<sequence>MTRDADLNLAVETIRGGGVLAYPTEAVWGLGCDPLNEQAVQRILALKSRPQEKGVILISGQVAHFEPLLAPLPEATRQTILDSWPAAVTWIVPDTTLPVWIRGAHASVAIRVTPHPLVAALTARLGHAIVSTSCNPSDLPEARTLAQARAYFGDRVDAYLPGETLGLDRPSRIMDSVSGRTLR</sequence>
<gene>
    <name evidence="9" type="primary">tsaC</name>
    <name evidence="11" type="ORF">AAIA72_11905</name>
</gene>
<name>A0AB39UUM9_9GAMM</name>
<dbReference type="InterPro" id="IPR006070">
    <property type="entry name" value="Sua5-like_dom"/>
</dbReference>
<dbReference type="GO" id="GO:0006450">
    <property type="term" value="P:regulation of translational fidelity"/>
    <property type="evidence" value="ECO:0007669"/>
    <property type="project" value="TreeGrafter"/>
</dbReference>
<dbReference type="GO" id="GO:0003725">
    <property type="term" value="F:double-stranded RNA binding"/>
    <property type="evidence" value="ECO:0007669"/>
    <property type="project" value="InterPro"/>
</dbReference>
<keyword evidence="4 9" id="KW-0819">tRNA processing</keyword>
<dbReference type="PANTHER" id="PTHR17490:SF18">
    <property type="entry name" value="THREONYLCARBAMOYL-AMP SYNTHASE"/>
    <property type="match status" value="1"/>
</dbReference>
<reference evidence="11" key="1">
    <citation type="submission" date="2024-05" db="EMBL/GenBank/DDBJ databases">
        <title>Genome sequencing of novel strain.</title>
        <authorList>
            <person name="Ganbat D."/>
            <person name="Ganbat S."/>
            <person name="Lee S.-J."/>
        </authorList>
    </citation>
    <scope>NUCLEOTIDE SEQUENCE</scope>
    <source>
        <strain evidence="11">SMD15-11</strain>
    </source>
</reference>
<dbReference type="InterPro" id="IPR017945">
    <property type="entry name" value="DHBP_synth_RibB-like_a/b_dom"/>
</dbReference>
<dbReference type="GO" id="GO:0005737">
    <property type="term" value="C:cytoplasm"/>
    <property type="evidence" value="ECO:0007669"/>
    <property type="project" value="UniProtKB-SubCell"/>
</dbReference>
<dbReference type="AlphaFoldDB" id="A0AB39UUM9"/>
<evidence type="ECO:0000256" key="9">
    <source>
        <dbReference type="HAMAP-Rule" id="MF_01852"/>
    </source>
</evidence>
<evidence type="ECO:0000256" key="4">
    <source>
        <dbReference type="ARBA" id="ARBA00022694"/>
    </source>
</evidence>
<dbReference type="SUPFAM" id="SSF55821">
    <property type="entry name" value="YrdC/RibB"/>
    <property type="match status" value="1"/>
</dbReference>
<dbReference type="InterPro" id="IPR050156">
    <property type="entry name" value="TC-AMP_synthase_SUA5"/>
</dbReference>
<dbReference type="RefSeq" id="WP_369600542.1">
    <property type="nucleotide sequence ID" value="NZ_CP154858.1"/>
</dbReference>
<dbReference type="PROSITE" id="PS51163">
    <property type="entry name" value="YRDC"/>
    <property type="match status" value="1"/>
</dbReference>
<keyword evidence="7 9" id="KW-0067">ATP-binding</keyword>
<keyword evidence="2 9" id="KW-0963">Cytoplasm</keyword>
<dbReference type="GO" id="GO:0005524">
    <property type="term" value="F:ATP binding"/>
    <property type="evidence" value="ECO:0007669"/>
    <property type="project" value="UniProtKB-UniRule"/>
</dbReference>
<comment type="catalytic activity">
    <reaction evidence="8 9">
        <text>L-threonine + hydrogencarbonate + ATP = L-threonylcarbamoyladenylate + diphosphate + H2O</text>
        <dbReference type="Rhea" id="RHEA:36407"/>
        <dbReference type="ChEBI" id="CHEBI:15377"/>
        <dbReference type="ChEBI" id="CHEBI:17544"/>
        <dbReference type="ChEBI" id="CHEBI:30616"/>
        <dbReference type="ChEBI" id="CHEBI:33019"/>
        <dbReference type="ChEBI" id="CHEBI:57926"/>
        <dbReference type="ChEBI" id="CHEBI:73682"/>
        <dbReference type="EC" id="2.7.7.87"/>
    </reaction>
</comment>
<dbReference type="HAMAP" id="MF_01852">
    <property type="entry name" value="TsaC"/>
    <property type="match status" value="1"/>
</dbReference>
<comment type="subcellular location">
    <subcellularLocation>
        <location evidence="1 9">Cytoplasm</location>
    </subcellularLocation>
</comment>
<dbReference type="InterPro" id="IPR023535">
    <property type="entry name" value="TC-AMP_synthase"/>
</dbReference>
<comment type="function">
    <text evidence="9">Required for the formation of a threonylcarbamoyl group on adenosine at position 37 (t(6)A37) in tRNAs that read codons beginning with adenine. Catalyzes the conversion of L-threonine, HCO(3)(-)/CO(2) and ATP to give threonylcarbamoyl-AMP (TC-AMP) as the acyladenylate intermediate, with the release of diphosphate.</text>
</comment>
<organism evidence="11">
    <name type="scientific">Thermohahella caldifontis</name>
    <dbReference type="NCBI Taxonomy" id="3142973"/>
    <lineage>
        <taxon>Bacteria</taxon>
        <taxon>Pseudomonadati</taxon>
        <taxon>Pseudomonadota</taxon>
        <taxon>Gammaproteobacteria</taxon>
        <taxon>Oceanospirillales</taxon>
        <taxon>Hahellaceae</taxon>
        <taxon>Thermohahella</taxon>
    </lineage>
</organism>
<dbReference type="GO" id="GO:0061710">
    <property type="term" value="F:L-threonylcarbamoyladenylate synthase"/>
    <property type="evidence" value="ECO:0007669"/>
    <property type="project" value="UniProtKB-EC"/>
</dbReference>
<evidence type="ECO:0000256" key="8">
    <source>
        <dbReference type="ARBA" id="ARBA00048366"/>
    </source>
</evidence>
<evidence type="ECO:0000256" key="1">
    <source>
        <dbReference type="ARBA" id="ARBA00004496"/>
    </source>
</evidence>
<evidence type="ECO:0000256" key="5">
    <source>
        <dbReference type="ARBA" id="ARBA00022695"/>
    </source>
</evidence>
<evidence type="ECO:0000256" key="7">
    <source>
        <dbReference type="ARBA" id="ARBA00022840"/>
    </source>
</evidence>
<keyword evidence="5 9" id="KW-0548">Nucleotidyltransferase</keyword>
<keyword evidence="6 9" id="KW-0547">Nucleotide-binding</keyword>